<evidence type="ECO:0000313" key="11">
    <source>
        <dbReference type="Proteomes" id="UP000440224"/>
    </source>
</evidence>
<dbReference type="GO" id="GO:0006006">
    <property type="term" value="P:glucose metabolic process"/>
    <property type="evidence" value="ECO:0007669"/>
    <property type="project" value="InterPro"/>
</dbReference>
<comment type="caution">
    <text evidence="10">The sequence shown here is derived from an EMBL/GenBank/DDBJ whole genome shotgun (WGS) entry which is preliminary data.</text>
</comment>
<dbReference type="Pfam" id="PF02800">
    <property type="entry name" value="Gp_dh_C"/>
    <property type="match status" value="1"/>
</dbReference>
<evidence type="ECO:0000259" key="9">
    <source>
        <dbReference type="SMART" id="SM00846"/>
    </source>
</evidence>
<keyword evidence="6" id="KW-0520">NAD</keyword>
<dbReference type="GO" id="GO:0051287">
    <property type="term" value="F:NAD binding"/>
    <property type="evidence" value="ECO:0007669"/>
    <property type="project" value="InterPro"/>
</dbReference>
<feature type="binding site" evidence="5">
    <location>
        <position position="238"/>
    </location>
    <ligand>
        <name>D-glyceraldehyde 3-phosphate</name>
        <dbReference type="ChEBI" id="CHEBI:59776"/>
    </ligand>
</feature>
<evidence type="ECO:0000256" key="4">
    <source>
        <dbReference type="PIRSR" id="PIRSR000149-1"/>
    </source>
</evidence>
<evidence type="ECO:0000256" key="5">
    <source>
        <dbReference type="PIRSR" id="PIRSR000149-2"/>
    </source>
</evidence>
<evidence type="ECO:0000256" key="7">
    <source>
        <dbReference type="PIRSR" id="PIRSR000149-4"/>
    </source>
</evidence>
<feature type="binding site" evidence="5">
    <location>
        <begin position="154"/>
        <end position="156"/>
    </location>
    <ligand>
        <name>D-glyceraldehyde 3-phosphate</name>
        <dbReference type="ChEBI" id="CHEBI:59776"/>
    </ligand>
</feature>
<feature type="binding site" evidence="5">
    <location>
        <begin position="215"/>
        <end position="216"/>
    </location>
    <ligand>
        <name>D-glyceraldehyde 3-phosphate</name>
        <dbReference type="ChEBI" id="CHEBI:59776"/>
    </ligand>
</feature>
<dbReference type="InterPro" id="IPR006424">
    <property type="entry name" value="Glyceraldehyde-3-P_DH_1"/>
</dbReference>
<evidence type="ECO:0000256" key="2">
    <source>
        <dbReference type="ARBA" id="ARBA00011881"/>
    </source>
</evidence>
<feature type="binding site" evidence="6">
    <location>
        <position position="123"/>
    </location>
    <ligand>
        <name>NAD(+)</name>
        <dbReference type="ChEBI" id="CHEBI:57540"/>
    </ligand>
</feature>
<feature type="site" description="Activates thiol group during catalysis" evidence="7">
    <location>
        <position position="182"/>
    </location>
</feature>
<evidence type="ECO:0000256" key="3">
    <source>
        <dbReference type="ARBA" id="ARBA00023002"/>
    </source>
</evidence>
<accession>A0A6N7PKI5</accession>
<evidence type="ECO:0000256" key="6">
    <source>
        <dbReference type="PIRSR" id="PIRSR000149-3"/>
    </source>
</evidence>
<dbReference type="GO" id="GO:0016620">
    <property type="term" value="F:oxidoreductase activity, acting on the aldehyde or oxo group of donors, NAD or NADP as acceptor"/>
    <property type="evidence" value="ECO:0007669"/>
    <property type="project" value="InterPro"/>
</dbReference>
<dbReference type="InterPro" id="IPR020829">
    <property type="entry name" value="GlycerAld_3-P_DH_cat"/>
</dbReference>
<feature type="binding site" evidence="6">
    <location>
        <position position="36"/>
    </location>
    <ligand>
        <name>NAD(+)</name>
        <dbReference type="ChEBI" id="CHEBI:57540"/>
    </ligand>
</feature>
<keyword evidence="3" id="KW-0560">Oxidoreductase</keyword>
<dbReference type="PANTHER" id="PTHR43148">
    <property type="entry name" value="GLYCERALDEHYDE-3-PHOSPHATE DEHYDROGENASE 2"/>
    <property type="match status" value="1"/>
</dbReference>
<evidence type="ECO:0000256" key="1">
    <source>
        <dbReference type="ARBA" id="ARBA00007406"/>
    </source>
</evidence>
<feature type="domain" description="Glyceraldehyde 3-phosphate dehydrogenase NAD(P) binding" evidence="9">
    <location>
        <begin position="3"/>
        <end position="155"/>
    </location>
</feature>
<feature type="active site" description="Nucleophile" evidence="4">
    <location>
        <position position="155"/>
    </location>
</feature>
<dbReference type="AlphaFoldDB" id="A0A6N7PKI5"/>
<dbReference type="CDD" id="cd18126">
    <property type="entry name" value="GAPDH_I_C"/>
    <property type="match status" value="1"/>
</dbReference>
<organism evidence="10 11">
    <name type="scientific">Polyangium spumosum</name>
    <dbReference type="NCBI Taxonomy" id="889282"/>
    <lineage>
        <taxon>Bacteria</taxon>
        <taxon>Pseudomonadati</taxon>
        <taxon>Myxococcota</taxon>
        <taxon>Polyangia</taxon>
        <taxon>Polyangiales</taxon>
        <taxon>Polyangiaceae</taxon>
        <taxon>Polyangium</taxon>
    </lineage>
</organism>
<dbReference type="NCBIfam" id="TIGR01534">
    <property type="entry name" value="GAPDH-I"/>
    <property type="match status" value="1"/>
</dbReference>
<dbReference type="InterPro" id="IPR020831">
    <property type="entry name" value="GlycerAld/Erythrose_P_DH"/>
</dbReference>
<proteinExistence type="inferred from homology"/>
<dbReference type="SUPFAM" id="SSF51735">
    <property type="entry name" value="NAD(P)-binding Rossmann-fold domains"/>
    <property type="match status" value="1"/>
</dbReference>
<dbReference type="GO" id="GO:0050661">
    <property type="term" value="F:NADP binding"/>
    <property type="evidence" value="ECO:0007669"/>
    <property type="project" value="InterPro"/>
</dbReference>
<dbReference type="SMART" id="SM00846">
    <property type="entry name" value="Gp_dh_N"/>
    <property type="match status" value="1"/>
</dbReference>
<comment type="similarity">
    <text evidence="1 8">Belongs to the glyceraldehyde-3-phosphate dehydrogenase family.</text>
</comment>
<dbReference type="CDD" id="cd05214">
    <property type="entry name" value="GAPDH_I_N"/>
    <property type="match status" value="1"/>
</dbReference>
<feature type="binding site" evidence="6">
    <location>
        <begin position="12"/>
        <end position="13"/>
    </location>
    <ligand>
        <name>NAD(+)</name>
        <dbReference type="ChEBI" id="CHEBI:57540"/>
    </ligand>
</feature>
<dbReference type="PIRSF" id="PIRSF000149">
    <property type="entry name" value="GAP_DH"/>
    <property type="match status" value="1"/>
</dbReference>
<keyword evidence="11" id="KW-1185">Reference proteome</keyword>
<dbReference type="Gene3D" id="3.30.360.10">
    <property type="entry name" value="Dihydrodipicolinate Reductase, domain 2"/>
    <property type="match status" value="1"/>
</dbReference>
<dbReference type="Proteomes" id="UP000440224">
    <property type="component" value="Unassembled WGS sequence"/>
</dbReference>
<dbReference type="EMBL" id="WJIE01000003">
    <property type="protein sequence ID" value="MRG92528.1"/>
    <property type="molecule type" value="Genomic_DNA"/>
</dbReference>
<dbReference type="FunFam" id="3.30.360.10:FF:000002">
    <property type="entry name" value="Glyceraldehyde-3-phosphate dehydrogenase"/>
    <property type="match status" value="1"/>
</dbReference>
<keyword evidence="6" id="KW-0547">Nucleotide-binding</keyword>
<feature type="binding site" evidence="5">
    <location>
        <position position="185"/>
    </location>
    <ligand>
        <name>D-glyceraldehyde 3-phosphate</name>
        <dbReference type="ChEBI" id="CHEBI:59776"/>
    </ligand>
</feature>
<evidence type="ECO:0000256" key="8">
    <source>
        <dbReference type="RuleBase" id="RU000397"/>
    </source>
</evidence>
<dbReference type="PRINTS" id="PR00078">
    <property type="entry name" value="G3PDHDRGNASE"/>
</dbReference>
<gene>
    <name evidence="10" type="primary">gap</name>
    <name evidence="10" type="ORF">GF068_11395</name>
</gene>
<sequence length="340" mass="36988">MATRIAINGFGRIGRCIVRALVERGEKDLEIVAINDLTDAGTLAHLLRFDSIHREFRAAKVSHGDGFIALDDKRIQVLAKKDPAELPWKDLGVDIVLECTGLFTDKTKAALHQNAGAKRVIISAPAKNHDITIVMGVNEGQYDAAKHSVISCGSCTTNCLAPVAKVMLDEFGIVRGLMTTIHSYTNDQHILDLPHRKGDLRRARAAAVNMVPSSTGAAKALSEVIPSLKGKFDGQAIRVPTVDVSLVDLTLETEKPLSKDAIHAAMKRAAEGPMKGVLQYTELPLVSGDYIGNPHSSIFDATLTQHVGDRFAKIFSWYDNEWGFSQRMIDLAKLMVAKGV</sequence>
<comment type="subunit">
    <text evidence="2">Homotetramer.</text>
</comment>
<dbReference type="Gene3D" id="3.40.50.720">
    <property type="entry name" value="NAD(P)-binding Rossmann-like Domain"/>
    <property type="match status" value="1"/>
</dbReference>
<dbReference type="SUPFAM" id="SSF55347">
    <property type="entry name" value="Glyceraldehyde-3-phosphate dehydrogenase-like, C-terminal domain"/>
    <property type="match status" value="1"/>
</dbReference>
<dbReference type="FunFam" id="3.40.50.720:FF:000001">
    <property type="entry name" value="Glyceraldehyde-3-phosphate dehydrogenase"/>
    <property type="match status" value="1"/>
</dbReference>
<evidence type="ECO:0000313" key="10">
    <source>
        <dbReference type="EMBL" id="MRG92528.1"/>
    </source>
</evidence>
<name>A0A6N7PKI5_9BACT</name>
<dbReference type="InterPro" id="IPR020828">
    <property type="entry name" value="GlycerAld_3-P_DH_NAD(P)-bd"/>
</dbReference>
<feature type="binding site" evidence="6">
    <location>
        <position position="320"/>
    </location>
    <ligand>
        <name>NAD(+)</name>
        <dbReference type="ChEBI" id="CHEBI:57540"/>
    </ligand>
</feature>
<dbReference type="OrthoDB" id="9803304at2"/>
<protein>
    <submittedName>
        <fullName evidence="10">Type I glyceraldehyde-3-phosphate dehydrogenase</fullName>
    </submittedName>
</protein>
<dbReference type="RefSeq" id="WP_153819398.1">
    <property type="nucleotide sequence ID" value="NZ_WJIE01000003.1"/>
</dbReference>
<dbReference type="Pfam" id="PF00044">
    <property type="entry name" value="Gp_dh_N"/>
    <property type="match status" value="1"/>
</dbReference>
<reference evidence="10 11" key="1">
    <citation type="submission" date="2019-10" db="EMBL/GenBank/DDBJ databases">
        <title>A soil myxobacterium in the family Polyangiaceae.</title>
        <authorList>
            <person name="Li Y."/>
            <person name="Wang J."/>
        </authorList>
    </citation>
    <scope>NUCLEOTIDE SEQUENCE [LARGE SCALE GENOMIC DNA]</scope>
    <source>
        <strain evidence="10 11">DSM 14734</strain>
    </source>
</reference>
<dbReference type="InterPro" id="IPR036291">
    <property type="entry name" value="NAD(P)-bd_dom_sf"/>
</dbReference>